<evidence type="ECO:0000313" key="4">
    <source>
        <dbReference type="Proteomes" id="UP000770661"/>
    </source>
</evidence>
<evidence type="ECO:0000313" key="3">
    <source>
        <dbReference type="EMBL" id="KAG0727107.1"/>
    </source>
</evidence>
<dbReference type="InterPro" id="IPR013659">
    <property type="entry name" value="A_deaminase_N"/>
</dbReference>
<dbReference type="InterPro" id="IPR032466">
    <property type="entry name" value="Metal_Hydrolase"/>
</dbReference>
<feature type="chain" id="PRO_5035322213" evidence="1">
    <location>
        <begin position="26"/>
        <end position="208"/>
    </location>
</feature>
<accession>A0A8J4YGZ1</accession>
<dbReference type="SUPFAM" id="SSF51556">
    <property type="entry name" value="Metallo-dependent hydrolases"/>
    <property type="match status" value="1"/>
</dbReference>
<dbReference type="Gene3D" id="3.20.20.140">
    <property type="entry name" value="Metal-dependent hydrolases"/>
    <property type="match status" value="1"/>
</dbReference>
<dbReference type="OrthoDB" id="7202371at2759"/>
<name>A0A8J4YGZ1_CHIOP</name>
<dbReference type="Proteomes" id="UP000770661">
    <property type="component" value="Unassembled WGS sequence"/>
</dbReference>
<feature type="signal peptide" evidence="1">
    <location>
        <begin position="1"/>
        <end position="25"/>
    </location>
</feature>
<keyword evidence="1" id="KW-0732">Signal</keyword>
<dbReference type="GO" id="GO:0005615">
    <property type="term" value="C:extracellular space"/>
    <property type="evidence" value="ECO:0007669"/>
    <property type="project" value="InterPro"/>
</dbReference>
<evidence type="ECO:0000256" key="1">
    <source>
        <dbReference type="SAM" id="SignalP"/>
    </source>
</evidence>
<evidence type="ECO:0000259" key="2">
    <source>
        <dbReference type="Pfam" id="PF08451"/>
    </source>
</evidence>
<reference evidence="3" key="1">
    <citation type="submission" date="2020-07" db="EMBL/GenBank/DDBJ databases">
        <title>The High-quality genome of the commercially important snow crab, Chionoecetes opilio.</title>
        <authorList>
            <person name="Jeong J.-H."/>
            <person name="Ryu S."/>
        </authorList>
    </citation>
    <scope>NUCLEOTIDE SEQUENCE</scope>
    <source>
        <strain evidence="3">MADBK_172401_WGS</strain>
        <tissue evidence="3">Digestive gland</tissue>
    </source>
</reference>
<organism evidence="3 4">
    <name type="scientific">Chionoecetes opilio</name>
    <name type="common">Atlantic snow crab</name>
    <name type="synonym">Cancer opilio</name>
    <dbReference type="NCBI Taxonomy" id="41210"/>
    <lineage>
        <taxon>Eukaryota</taxon>
        <taxon>Metazoa</taxon>
        <taxon>Ecdysozoa</taxon>
        <taxon>Arthropoda</taxon>
        <taxon>Crustacea</taxon>
        <taxon>Multicrustacea</taxon>
        <taxon>Malacostraca</taxon>
        <taxon>Eumalacostraca</taxon>
        <taxon>Eucarida</taxon>
        <taxon>Decapoda</taxon>
        <taxon>Pleocyemata</taxon>
        <taxon>Brachyura</taxon>
        <taxon>Eubrachyura</taxon>
        <taxon>Majoidea</taxon>
        <taxon>Majidae</taxon>
        <taxon>Chionoecetes</taxon>
    </lineage>
</organism>
<dbReference type="Pfam" id="PF08451">
    <property type="entry name" value="A_deaminase_N"/>
    <property type="match status" value="1"/>
</dbReference>
<keyword evidence="4" id="KW-1185">Reference proteome</keyword>
<proteinExistence type="predicted"/>
<dbReference type="AlphaFoldDB" id="A0A8J4YGZ1"/>
<dbReference type="EMBL" id="JACEEZ010003698">
    <property type="protein sequence ID" value="KAG0727107.1"/>
    <property type="molecule type" value="Genomic_DNA"/>
</dbReference>
<comment type="caution">
    <text evidence="3">The sequence shown here is derived from an EMBL/GenBank/DDBJ whole genome shotgun (WGS) entry which is preliminary data.</text>
</comment>
<sequence length="208" mass="23278">MSAVWRAWCCLVVVVALGVVTPTAGRVFNTSDYLQQRRTLLAKEQTDILASTGQAQVLTAAEEEVNKVLMGAKGAEMDAAFETLNFLPAQNFLTVVGEVEASQVYKMIQHMPKGAALHVHETALTSASWVVQEITYWPNLYMCYDAADHLLFKFFEVPDTSCTWELVSEVRDNYVDPQDFDDMIFSRLTLLTDNPDDLTSDQRTPEGD</sequence>
<gene>
    <name evidence="3" type="primary">ADA2</name>
    <name evidence="3" type="ORF">GWK47_035298</name>
</gene>
<protein>
    <submittedName>
        <fullName evidence="3">Adenosine deaminase 2</fullName>
    </submittedName>
</protein>
<feature type="domain" description="Adenosine/AMP deaminase N-terminal" evidence="2">
    <location>
        <begin position="20"/>
        <end position="108"/>
    </location>
</feature>